<reference evidence="1" key="1">
    <citation type="submission" date="2022-08" db="EMBL/GenBank/DDBJ databases">
        <authorList>
            <person name="Somphong A."/>
            <person name="Phongsopitanun W."/>
        </authorList>
    </citation>
    <scope>NUCLEOTIDE SEQUENCE</scope>
    <source>
        <strain evidence="1">LP05-1</strain>
    </source>
</reference>
<accession>A0ABT2CHW4</accession>
<dbReference type="RefSeq" id="WP_258788247.1">
    <property type="nucleotide sequence ID" value="NZ_JANUGQ010000011.1"/>
</dbReference>
<gene>
    <name evidence="1" type="ORF">NX801_15260</name>
</gene>
<comment type="caution">
    <text evidence="1">The sequence shown here is derived from an EMBL/GenBank/DDBJ whole genome shotgun (WGS) entry which is preliminary data.</text>
</comment>
<proteinExistence type="predicted"/>
<protein>
    <submittedName>
        <fullName evidence="1">Uncharacterized protein</fullName>
    </submittedName>
</protein>
<name>A0ABT2CHW4_9ACTN</name>
<evidence type="ECO:0000313" key="1">
    <source>
        <dbReference type="EMBL" id="MCS0636995.1"/>
    </source>
</evidence>
<organism evidence="1 2">
    <name type="scientific">Streptomyces pyxinae</name>
    <dbReference type="NCBI Taxonomy" id="2970734"/>
    <lineage>
        <taxon>Bacteria</taxon>
        <taxon>Bacillati</taxon>
        <taxon>Actinomycetota</taxon>
        <taxon>Actinomycetes</taxon>
        <taxon>Kitasatosporales</taxon>
        <taxon>Streptomycetaceae</taxon>
        <taxon>Streptomyces</taxon>
    </lineage>
</organism>
<dbReference type="Proteomes" id="UP001431313">
    <property type="component" value="Unassembled WGS sequence"/>
</dbReference>
<keyword evidence="2" id="KW-1185">Reference proteome</keyword>
<evidence type="ECO:0000313" key="2">
    <source>
        <dbReference type="Proteomes" id="UP001431313"/>
    </source>
</evidence>
<sequence length="107" mass="11976">MIGRRARVRAALAANLAAYCQEHGIDLLAAIFAEPDPGPPPGRWAALRLRADDLRGQARWLRARVRMSVRWWCTPPARRREIERAAEAMMARLSRAGGANEPRRPPG</sequence>
<dbReference type="EMBL" id="JANUGQ010000011">
    <property type="protein sequence ID" value="MCS0636995.1"/>
    <property type="molecule type" value="Genomic_DNA"/>
</dbReference>